<gene>
    <name evidence="1" type="ORF">MJO28_002251</name>
</gene>
<evidence type="ECO:0000313" key="2">
    <source>
        <dbReference type="Proteomes" id="UP001060170"/>
    </source>
</evidence>
<reference evidence="1 2" key="3">
    <citation type="journal article" date="2022" name="Microbiol. Spectr.">
        <title>Folding features and dynamics of 3D genome architecture in plant fungal pathogens.</title>
        <authorList>
            <person name="Xia C."/>
        </authorList>
    </citation>
    <scope>NUCLEOTIDE SEQUENCE [LARGE SCALE GENOMIC DNA]</scope>
    <source>
        <strain evidence="1 2">93-210</strain>
    </source>
</reference>
<dbReference type="EMBL" id="CM045866">
    <property type="protein sequence ID" value="KAI7961762.1"/>
    <property type="molecule type" value="Genomic_DNA"/>
</dbReference>
<organism evidence="1 2">
    <name type="scientific">Puccinia striiformis f. sp. tritici</name>
    <dbReference type="NCBI Taxonomy" id="168172"/>
    <lineage>
        <taxon>Eukaryota</taxon>
        <taxon>Fungi</taxon>
        <taxon>Dikarya</taxon>
        <taxon>Basidiomycota</taxon>
        <taxon>Pucciniomycotina</taxon>
        <taxon>Pucciniomycetes</taxon>
        <taxon>Pucciniales</taxon>
        <taxon>Pucciniaceae</taxon>
        <taxon>Puccinia</taxon>
    </lineage>
</organism>
<evidence type="ECO:0000313" key="1">
    <source>
        <dbReference type="EMBL" id="KAI7961762.1"/>
    </source>
</evidence>
<comment type="caution">
    <text evidence="1">The sequence shown here is derived from an EMBL/GenBank/DDBJ whole genome shotgun (WGS) entry which is preliminary data.</text>
</comment>
<keyword evidence="2" id="KW-1185">Reference proteome</keyword>
<reference evidence="2" key="1">
    <citation type="journal article" date="2018" name="BMC Genomics">
        <title>Genomic insights into host adaptation between the wheat stripe rust pathogen (Puccinia striiformis f. sp. tritici) and the barley stripe rust pathogen (Puccinia striiformis f. sp. hordei).</title>
        <authorList>
            <person name="Xia C."/>
            <person name="Wang M."/>
            <person name="Yin C."/>
            <person name="Cornejo O.E."/>
            <person name="Hulbert S.H."/>
            <person name="Chen X."/>
        </authorList>
    </citation>
    <scope>NUCLEOTIDE SEQUENCE [LARGE SCALE GENOMIC DNA]</scope>
    <source>
        <strain evidence="2">93-210</strain>
    </source>
</reference>
<dbReference type="Proteomes" id="UP001060170">
    <property type="component" value="Chromosome 2"/>
</dbReference>
<protein>
    <submittedName>
        <fullName evidence="1">Uncharacterized protein</fullName>
    </submittedName>
</protein>
<name>A0ACC0EWB6_9BASI</name>
<accession>A0ACC0EWB6</accession>
<sequence length="146" mass="16166">MASKAGLDGHWMQPSEPALVAVSHHTNDRGGTAESNQRKGDPREPKVTRLCNCPFAATLHYQSQDKHWKFLVKEHRHDHPPSGSPAAHTANWKLSARLFKEMNQLSDAGLKPARILDALKKLHPDEMTPNKNPPIFLALIPSAAFG</sequence>
<proteinExistence type="predicted"/>
<reference evidence="2" key="2">
    <citation type="journal article" date="2018" name="Mol. Plant Microbe Interact.">
        <title>Genome sequence resources for the wheat stripe rust pathogen (Puccinia striiformis f. sp. tritici) and the barley stripe rust pathogen (Puccinia striiformis f. sp. hordei).</title>
        <authorList>
            <person name="Xia C."/>
            <person name="Wang M."/>
            <person name="Yin C."/>
            <person name="Cornejo O.E."/>
            <person name="Hulbert S.H."/>
            <person name="Chen X."/>
        </authorList>
    </citation>
    <scope>NUCLEOTIDE SEQUENCE [LARGE SCALE GENOMIC DNA]</scope>
    <source>
        <strain evidence="2">93-210</strain>
    </source>
</reference>